<evidence type="ECO:0000256" key="5">
    <source>
        <dbReference type="ARBA" id="ARBA00023180"/>
    </source>
</evidence>
<dbReference type="GO" id="GO:0016020">
    <property type="term" value="C:membrane"/>
    <property type="evidence" value="ECO:0007669"/>
    <property type="project" value="UniProtKB-SubCell"/>
</dbReference>
<comment type="caution">
    <text evidence="7">The sequence shown here is derived from an EMBL/GenBank/DDBJ whole genome shotgun (WGS) entry which is preliminary data.</text>
</comment>
<dbReference type="SUPFAM" id="SSF82866">
    <property type="entry name" value="Multidrug efflux transporter AcrB transmembrane domain"/>
    <property type="match status" value="1"/>
</dbReference>
<dbReference type="Pfam" id="PF03176">
    <property type="entry name" value="MMPL"/>
    <property type="match status" value="1"/>
</dbReference>
<keyword evidence="8" id="KW-1185">Reference proteome</keyword>
<dbReference type="GO" id="GO:0007224">
    <property type="term" value="P:smoothened signaling pathway"/>
    <property type="evidence" value="ECO:0007669"/>
    <property type="project" value="TreeGrafter"/>
</dbReference>
<dbReference type="Gene3D" id="1.20.1640.10">
    <property type="entry name" value="Multidrug efflux transporter AcrB transmembrane domain"/>
    <property type="match status" value="1"/>
</dbReference>
<keyword evidence="5" id="KW-0325">Glycoprotein</keyword>
<evidence type="ECO:0000256" key="3">
    <source>
        <dbReference type="ARBA" id="ARBA00022989"/>
    </source>
</evidence>
<keyword evidence="2" id="KW-0812">Transmembrane</keyword>
<reference evidence="7" key="1">
    <citation type="submission" date="2022-03" db="EMBL/GenBank/DDBJ databases">
        <authorList>
            <person name="Martin C."/>
        </authorList>
    </citation>
    <scope>NUCLEOTIDE SEQUENCE</scope>
</reference>
<dbReference type="PANTHER" id="PTHR45951:SF3">
    <property type="entry name" value="PROTEIN DISPATCHED"/>
    <property type="match status" value="1"/>
</dbReference>
<dbReference type="OrthoDB" id="193905at2759"/>
<dbReference type="AlphaFoldDB" id="A0A8J1XFP7"/>
<evidence type="ECO:0000256" key="1">
    <source>
        <dbReference type="ARBA" id="ARBA00004141"/>
    </source>
</evidence>
<sequence>MEEMIAMDCSVPGAVPKCCGHRFPVNSTIFKYCLPRLWKFTTKNVGQPYFDSSNHAPVYYLSVQTNQPFVNAFDQMDKLFTEADKFVKNEIATAPKGLNNGWLAGFFDFYSLQSSIASGTYTTMGIAIGVAFIVMLLTSLNVFITLYAIVAITFGIAATVGVLVLLGWELNILESSIIFLSVGFSIDFTIHYGVAYRFSQGTNRITRVTDSFHMIGSAVAMAAFTTFIAGAAVMPGRILVYKRLGIFLMLVMSVSWIYATFLFQSLCRIIGPLGNFGSLTMCWTKTKVSEIVNNHFQSAWFFAREPEIMKNEKRETEQPNIPLLYTTEYLTSL</sequence>
<proteinExistence type="predicted"/>
<dbReference type="Proteomes" id="UP000749559">
    <property type="component" value="Unassembled WGS sequence"/>
</dbReference>
<feature type="domain" description="Membrane transport protein MMPL" evidence="6">
    <location>
        <begin position="113"/>
        <end position="274"/>
    </location>
</feature>
<evidence type="ECO:0000313" key="8">
    <source>
        <dbReference type="Proteomes" id="UP000749559"/>
    </source>
</evidence>
<comment type="subcellular location">
    <subcellularLocation>
        <location evidence="1">Membrane</location>
        <topology evidence="1">Multi-pass membrane protein</topology>
    </subcellularLocation>
</comment>
<gene>
    <name evidence="7" type="ORF">OFUS_LOCUS11075</name>
</gene>
<organism evidence="7 8">
    <name type="scientific">Owenia fusiformis</name>
    <name type="common">Polychaete worm</name>
    <dbReference type="NCBI Taxonomy" id="6347"/>
    <lineage>
        <taxon>Eukaryota</taxon>
        <taxon>Metazoa</taxon>
        <taxon>Spiralia</taxon>
        <taxon>Lophotrochozoa</taxon>
        <taxon>Annelida</taxon>
        <taxon>Polychaeta</taxon>
        <taxon>Sedentaria</taxon>
        <taxon>Canalipalpata</taxon>
        <taxon>Sabellida</taxon>
        <taxon>Oweniida</taxon>
        <taxon>Oweniidae</taxon>
        <taxon>Owenia</taxon>
    </lineage>
</organism>
<protein>
    <recommendedName>
        <fullName evidence="6">Membrane transport protein MMPL domain-containing protein</fullName>
    </recommendedName>
</protein>
<dbReference type="PANTHER" id="PTHR45951">
    <property type="entry name" value="PROTEIN DISPATCHED-RELATED"/>
    <property type="match status" value="1"/>
</dbReference>
<name>A0A8J1XFP7_OWEFU</name>
<keyword evidence="4" id="KW-0472">Membrane</keyword>
<keyword evidence="3" id="KW-1133">Transmembrane helix</keyword>
<evidence type="ECO:0000256" key="2">
    <source>
        <dbReference type="ARBA" id="ARBA00022692"/>
    </source>
</evidence>
<evidence type="ECO:0000259" key="6">
    <source>
        <dbReference type="Pfam" id="PF03176"/>
    </source>
</evidence>
<dbReference type="GO" id="GO:0022857">
    <property type="term" value="F:transmembrane transporter activity"/>
    <property type="evidence" value="ECO:0007669"/>
    <property type="project" value="TreeGrafter"/>
</dbReference>
<evidence type="ECO:0000256" key="4">
    <source>
        <dbReference type="ARBA" id="ARBA00023136"/>
    </source>
</evidence>
<evidence type="ECO:0000313" key="7">
    <source>
        <dbReference type="EMBL" id="CAH1784956.1"/>
    </source>
</evidence>
<accession>A0A8J1XFP7</accession>
<dbReference type="EMBL" id="CAIIXF020000005">
    <property type="protein sequence ID" value="CAH1784956.1"/>
    <property type="molecule type" value="Genomic_DNA"/>
</dbReference>
<dbReference type="InterPro" id="IPR052081">
    <property type="entry name" value="Dispatched_Hh_regulator"/>
</dbReference>
<dbReference type="InterPro" id="IPR004869">
    <property type="entry name" value="MMPL_dom"/>
</dbReference>